<dbReference type="GO" id="GO:0008276">
    <property type="term" value="F:protein methyltransferase activity"/>
    <property type="evidence" value="ECO:0007669"/>
    <property type="project" value="UniProtKB-ARBA"/>
</dbReference>
<evidence type="ECO:0000313" key="14">
    <source>
        <dbReference type="Proteomes" id="UP001566132"/>
    </source>
</evidence>
<dbReference type="GO" id="GO:0008270">
    <property type="term" value="F:zinc ion binding"/>
    <property type="evidence" value="ECO:0007669"/>
    <property type="project" value="UniProtKB-KW"/>
</dbReference>
<evidence type="ECO:0000256" key="8">
    <source>
        <dbReference type="ARBA" id="ARBA00023163"/>
    </source>
</evidence>
<accession>A0ABD1EL37</accession>
<evidence type="ECO:0000256" key="4">
    <source>
        <dbReference type="ARBA" id="ARBA00022771"/>
    </source>
</evidence>
<dbReference type="FunFam" id="3.30.160.60:FF:000112">
    <property type="entry name" value="Mds1 and evi1 complex locus protein"/>
    <property type="match status" value="1"/>
</dbReference>
<evidence type="ECO:0000256" key="7">
    <source>
        <dbReference type="ARBA" id="ARBA00023125"/>
    </source>
</evidence>
<feature type="region of interest" description="Disordered" evidence="11">
    <location>
        <begin position="1"/>
        <end position="48"/>
    </location>
</feature>
<dbReference type="Pfam" id="PF00096">
    <property type="entry name" value="zf-C2H2"/>
    <property type="match status" value="6"/>
</dbReference>
<feature type="region of interest" description="Disordered" evidence="11">
    <location>
        <begin position="877"/>
        <end position="901"/>
    </location>
</feature>
<feature type="domain" description="C2H2-type" evidence="12">
    <location>
        <begin position="282"/>
        <end position="310"/>
    </location>
</feature>
<protein>
    <recommendedName>
        <fullName evidence="12">C2H2-type domain-containing protein</fullName>
    </recommendedName>
</protein>
<proteinExistence type="predicted"/>
<sequence length="901" mass="102586">MRSKSVARRVTTQGSEDEIEVTSENEMDNDPDESSTYMNNNIKRRNTTKTDENVTVKLDVDVSISKDGTEFNDLLKEEYDDATTITDLFYLRTKKLILASGVLPSELELKHFGVFAKESISKGTKYGPFKGKWAGTPRDPSFAWEIVAGSRARGWLDGSYDDQNWIKFIKSSPSGNEANVKHLLIKGQVWYETLVDILAGQELILGPKDVLNLEDMLVDSTTTDDRTDRETASQHSGTVDEREEDDDDESQTRCCNCDQPFNDVEKLDEHLIQKHNHRRNEYHCGLCPKAYSYKPCLIRHRAIVHGETKRYHCENCPKVFSDPSNLQRHIRTHHVGARSHACPECGKTFATSSGLKQHTHIHSSVKPFQCEVCFKAYTQFSNLCRHKRMHSDCRLQIKCAKCGQPFSTVTSLTKHKRFCDSTGQPPSLTSPPQLPMASSYPFYRPSLSFPFPPPIPSYQIQNIFPSPPNPNFLSPFFLNQLQRPKIEDDPPFKKIRLESPDKLDTYKKENLTPPRPPSVVEKVSPPTAEEADLTPSPARPTTVPMIRDKPSSTSEENTPKDFSLSRPGSVSSEEGEQPLDLSGWNAAIKIPEKIKVEKLKSRSPTPLSPIKEEKIEMIELNNDTKKNSSPVTPPMAYPRPTYHPMMLEIYRSNFSAFPQTNDNRMLPFGPPRFPFLGASLHQRLELLRPGLQTFNAIKPYQDPLQQTNSVGKIKDRYACKFCGKVFPRSANLTRHLRTHTGEQPYKCRYCERSFSISSNLQRHVRNIHNKEKPFKCSLCERCFGQQTNLDRHLKKHETDDGNGVVAVADSPGSSNDNEREEAYIRLDEIRNFVGKVTTNGQDYYNPSRLYTPPFQSDIDVVGKDEDDNEEVYFTESSEDFTRKETSGEEVMNNNDQPLLIR</sequence>
<evidence type="ECO:0000256" key="6">
    <source>
        <dbReference type="ARBA" id="ARBA00023015"/>
    </source>
</evidence>
<dbReference type="AlphaFoldDB" id="A0ABD1EL37"/>
<dbReference type="FunFam" id="3.30.160.60:FF:000150">
    <property type="entry name" value="Mds1 and evi1 complex locus protein"/>
    <property type="match status" value="1"/>
</dbReference>
<feature type="domain" description="C2H2-type" evidence="12">
    <location>
        <begin position="397"/>
        <end position="426"/>
    </location>
</feature>
<keyword evidence="7" id="KW-0238">DNA-binding</keyword>
<keyword evidence="8" id="KW-0804">Transcription</keyword>
<dbReference type="GO" id="GO:0006355">
    <property type="term" value="P:regulation of DNA-templated transcription"/>
    <property type="evidence" value="ECO:0007669"/>
    <property type="project" value="UniProtKB-ARBA"/>
</dbReference>
<dbReference type="InterPro" id="IPR013087">
    <property type="entry name" value="Znf_C2H2_type"/>
</dbReference>
<dbReference type="FunFam" id="3.30.160.60:FF:001912">
    <property type="entry name" value="Hamlet, isoform B"/>
    <property type="match status" value="1"/>
</dbReference>
<gene>
    <name evidence="13" type="ORF">ABEB36_008211</name>
</gene>
<organism evidence="13 14">
    <name type="scientific">Hypothenemus hampei</name>
    <name type="common">Coffee berry borer</name>
    <dbReference type="NCBI Taxonomy" id="57062"/>
    <lineage>
        <taxon>Eukaryota</taxon>
        <taxon>Metazoa</taxon>
        <taxon>Ecdysozoa</taxon>
        <taxon>Arthropoda</taxon>
        <taxon>Hexapoda</taxon>
        <taxon>Insecta</taxon>
        <taxon>Pterygota</taxon>
        <taxon>Neoptera</taxon>
        <taxon>Endopterygota</taxon>
        <taxon>Coleoptera</taxon>
        <taxon>Polyphaga</taxon>
        <taxon>Cucujiformia</taxon>
        <taxon>Curculionidae</taxon>
        <taxon>Scolytinae</taxon>
        <taxon>Hypothenemus</taxon>
    </lineage>
</organism>
<feature type="domain" description="C2H2-type" evidence="12">
    <location>
        <begin position="745"/>
        <end position="773"/>
    </location>
</feature>
<dbReference type="Gene3D" id="2.170.270.10">
    <property type="entry name" value="SET domain"/>
    <property type="match status" value="1"/>
</dbReference>
<evidence type="ECO:0000256" key="3">
    <source>
        <dbReference type="ARBA" id="ARBA00022737"/>
    </source>
</evidence>
<keyword evidence="14" id="KW-1185">Reference proteome</keyword>
<reference evidence="13 14" key="1">
    <citation type="submission" date="2024-05" db="EMBL/GenBank/DDBJ databases">
        <title>Genetic variation in Jamaican populations of the coffee berry borer (Hypothenemus hampei).</title>
        <authorList>
            <person name="Errbii M."/>
            <person name="Myrie A."/>
        </authorList>
    </citation>
    <scope>NUCLEOTIDE SEQUENCE [LARGE SCALE GENOMIC DNA]</scope>
    <source>
        <strain evidence="13">JA-Hopewell-2020-01-JO</strain>
        <tissue evidence="13">Whole body</tissue>
    </source>
</reference>
<dbReference type="EMBL" id="JBDJPC010000006">
    <property type="protein sequence ID" value="KAL1497213.1"/>
    <property type="molecule type" value="Genomic_DNA"/>
</dbReference>
<feature type="compositionally biased region" description="Basic and acidic residues" evidence="11">
    <location>
        <begin position="484"/>
        <end position="510"/>
    </location>
</feature>
<dbReference type="GO" id="GO:0003677">
    <property type="term" value="F:DNA binding"/>
    <property type="evidence" value="ECO:0007669"/>
    <property type="project" value="UniProtKB-KW"/>
</dbReference>
<feature type="compositionally biased region" description="Polar residues" evidence="11">
    <location>
        <begin position="891"/>
        <end position="901"/>
    </location>
</feature>
<evidence type="ECO:0000256" key="9">
    <source>
        <dbReference type="ARBA" id="ARBA00023242"/>
    </source>
</evidence>
<dbReference type="CDD" id="cd19201">
    <property type="entry name" value="PR-SET_ZFPM"/>
    <property type="match status" value="1"/>
</dbReference>
<dbReference type="GO" id="GO:0008170">
    <property type="term" value="F:N-methyltransferase activity"/>
    <property type="evidence" value="ECO:0007669"/>
    <property type="project" value="UniProtKB-ARBA"/>
</dbReference>
<dbReference type="PANTHER" id="PTHR16515:SF49">
    <property type="entry name" value="GASTRULA ZINC FINGER PROTEIN XLCGF49.1-LIKE-RELATED"/>
    <property type="match status" value="1"/>
</dbReference>
<dbReference type="FunFam" id="3.30.160.60:FF:000126">
    <property type="entry name" value="Mds1 and evi1 complex locus protein"/>
    <property type="match status" value="1"/>
</dbReference>
<feature type="domain" description="C2H2-type" evidence="12">
    <location>
        <begin position="368"/>
        <end position="395"/>
    </location>
</feature>
<keyword evidence="3" id="KW-0677">Repeat</keyword>
<keyword evidence="9" id="KW-0539">Nucleus</keyword>
<evidence type="ECO:0000313" key="13">
    <source>
        <dbReference type="EMBL" id="KAL1497213.1"/>
    </source>
</evidence>
<dbReference type="PROSITE" id="PS50157">
    <property type="entry name" value="ZINC_FINGER_C2H2_2"/>
    <property type="match status" value="8"/>
</dbReference>
<dbReference type="SMART" id="SM00355">
    <property type="entry name" value="ZnF_C2H2"/>
    <property type="match status" value="9"/>
</dbReference>
<feature type="domain" description="C2H2-type" evidence="12">
    <location>
        <begin position="311"/>
        <end position="339"/>
    </location>
</feature>
<dbReference type="FunFam" id="3.30.160.60:FF:000159">
    <property type="entry name" value="Mds1 and evi1 complex locus protein"/>
    <property type="match status" value="1"/>
</dbReference>
<feature type="region of interest" description="Disordered" evidence="11">
    <location>
        <begin position="795"/>
        <end position="818"/>
    </location>
</feature>
<evidence type="ECO:0000256" key="5">
    <source>
        <dbReference type="ARBA" id="ARBA00022833"/>
    </source>
</evidence>
<feature type="region of interest" description="Disordered" evidence="11">
    <location>
        <begin position="222"/>
        <end position="251"/>
    </location>
</feature>
<feature type="domain" description="C2H2-type" evidence="12">
    <location>
        <begin position="717"/>
        <end position="744"/>
    </location>
</feature>
<dbReference type="PANTHER" id="PTHR16515">
    <property type="entry name" value="PR DOMAIN ZINC FINGER PROTEIN"/>
    <property type="match status" value="1"/>
</dbReference>
<evidence type="ECO:0000259" key="12">
    <source>
        <dbReference type="PROSITE" id="PS50157"/>
    </source>
</evidence>
<feature type="compositionally biased region" description="Acidic residues" evidence="11">
    <location>
        <begin position="15"/>
        <end position="33"/>
    </location>
</feature>
<dbReference type="FunFam" id="3.30.160.60:FF:000653">
    <property type="entry name" value="Zinc finger protein Pegasus"/>
    <property type="match status" value="1"/>
</dbReference>
<feature type="domain" description="C2H2-type" evidence="12">
    <location>
        <begin position="774"/>
        <end position="801"/>
    </location>
</feature>
<dbReference type="Gene3D" id="3.30.160.60">
    <property type="entry name" value="Classic Zinc Finger"/>
    <property type="match status" value="7"/>
</dbReference>
<dbReference type="Pfam" id="PF21549">
    <property type="entry name" value="PRDM2_PR"/>
    <property type="match status" value="1"/>
</dbReference>
<keyword evidence="2" id="KW-0479">Metal-binding</keyword>
<evidence type="ECO:0000256" key="2">
    <source>
        <dbReference type="ARBA" id="ARBA00022723"/>
    </source>
</evidence>
<dbReference type="InterPro" id="IPR050331">
    <property type="entry name" value="Zinc_finger"/>
</dbReference>
<dbReference type="GO" id="GO:0005634">
    <property type="term" value="C:nucleus"/>
    <property type="evidence" value="ECO:0007669"/>
    <property type="project" value="UniProtKB-SubCell"/>
</dbReference>
<name>A0ABD1EL37_HYPHA</name>
<feature type="domain" description="C2H2-type" evidence="12">
    <location>
        <begin position="340"/>
        <end position="367"/>
    </location>
</feature>
<keyword evidence="6" id="KW-0805">Transcription regulation</keyword>
<dbReference type="InterPro" id="IPR036236">
    <property type="entry name" value="Znf_C2H2_sf"/>
</dbReference>
<feature type="compositionally biased region" description="Basic and acidic residues" evidence="11">
    <location>
        <begin position="223"/>
        <end position="232"/>
    </location>
</feature>
<evidence type="ECO:0000256" key="1">
    <source>
        <dbReference type="ARBA" id="ARBA00004123"/>
    </source>
</evidence>
<dbReference type="InterPro" id="IPR046341">
    <property type="entry name" value="SET_dom_sf"/>
</dbReference>
<feature type="region of interest" description="Disordered" evidence="11">
    <location>
        <begin position="484"/>
        <end position="578"/>
    </location>
</feature>
<keyword evidence="4 10" id="KW-0863">Zinc-finger</keyword>
<evidence type="ECO:0000256" key="10">
    <source>
        <dbReference type="PROSITE-ProRule" id="PRU00042"/>
    </source>
</evidence>
<dbReference type="InterPro" id="IPR001214">
    <property type="entry name" value="SET_dom"/>
</dbReference>
<evidence type="ECO:0000256" key="11">
    <source>
        <dbReference type="SAM" id="MobiDB-lite"/>
    </source>
</evidence>
<comment type="subcellular location">
    <subcellularLocation>
        <location evidence="1">Nucleus</location>
    </subcellularLocation>
</comment>
<dbReference type="GO" id="GO:0008757">
    <property type="term" value="F:S-adenosylmethionine-dependent methyltransferase activity"/>
    <property type="evidence" value="ECO:0007669"/>
    <property type="project" value="UniProtKB-ARBA"/>
</dbReference>
<dbReference type="SUPFAM" id="SSF57667">
    <property type="entry name" value="beta-beta-alpha zinc fingers"/>
    <property type="match status" value="5"/>
</dbReference>
<dbReference type="Proteomes" id="UP001566132">
    <property type="component" value="Unassembled WGS sequence"/>
</dbReference>
<dbReference type="PROSITE" id="PS00028">
    <property type="entry name" value="ZINC_FINGER_C2H2_1"/>
    <property type="match status" value="8"/>
</dbReference>
<keyword evidence="5" id="KW-0862">Zinc</keyword>
<comment type="caution">
    <text evidence="13">The sequence shown here is derived from an EMBL/GenBank/DDBJ whole genome shotgun (WGS) entry which is preliminary data.</text>
</comment>